<feature type="domain" description="Response regulatory" evidence="2">
    <location>
        <begin position="6"/>
        <end position="131"/>
    </location>
</feature>
<sequence>MRKPVHILLVEDNEGDILLTTEALEESEIANKISVVRNGKEALDWVFKRHQHENSEAPDLILLDVNLPLKNGHEVLQAIKSDDTVKHIPVIMLTTSSSEKDVHLSYQYAANCYITKPVEVSDFLNAISTLCRFWIKVVTLPKSKI</sequence>
<comment type="caution">
    <text evidence="3">The sequence shown here is derived from an EMBL/GenBank/DDBJ whole genome shotgun (WGS) entry which is preliminary data.</text>
</comment>
<dbReference type="PANTHER" id="PTHR44520">
    <property type="entry name" value="RESPONSE REGULATOR RCP1-RELATED"/>
    <property type="match status" value="1"/>
</dbReference>
<evidence type="ECO:0000256" key="1">
    <source>
        <dbReference type="PROSITE-ProRule" id="PRU00169"/>
    </source>
</evidence>
<reference evidence="3 4" key="1">
    <citation type="journal article" date="2013" name="Int. J. Syst. Evol. Microbiol.">
        <title>Marinoscillum luteum sp. nov., isolated from marine sediment.</title>
        <authorList>
            <person name="Cha I.T."/>
            <person name="Park S.J."/>
            <person name="Kim S.J."/>
            <person name="Kim J.G."/>
            <person name="Jung M.Y."/>
            <person name="Shin K.S."/>
            <person name="Kwon K.K."/>
            <person name="Yang S.H."/>
            <person name="Seo Y.S."/>
            <person name="Rhee S.K."/>
        </authorList>
    </citation>
    <scope>NUCLEOTIDE SEQUENCE [LARGE SCALE GENOMIC DNA]</scope>
    <source>
        <strain evidence="3 4">KCTC 23939</strain>
    </source>
</reference>
<dbReference type="PROSITE" id="PS50110">
    <property type="entry name" value="RESPONSE_REGULATORY"/>
    <property type="match status" value="1"/>
</dbReference>
<keyword evidence="4" id="KW-1185">Reference proteome</keyword>
<feature type="modified residue" description="4-aspartylphosphate" evidence="1">
    <location>
        <position position="64"/>
    </location>
</feature>
<dbReference type="InterPro" id="IPR011006">
    <property type="entry name" value="CheY-like_superfamily"/>
</dbReference>
<dbReference type="SMART" id="SM00448">
    <property type="entry name" value="REC"/>
    <property type="match status" value="1"/>
</dbReference>
<protein>
    <submittedName>
        <fullName evidence="3">Response regulator</fullName>
    </submittedName>
</protein>
<dbReference type="CDD" id="cd17557">
    <property type="entry name" value="REC_Rcp-like"/>
    <property type="match status" value="1"/>
</dbReference>
<dbReference type="Pfam" id="PF00072">
    <property type="entry name" value="Response_reg"/>
    <property type="match status" value="1"/>
</dbReference>
<accession>A0ABW7N2Q5</accession>
<dbReference type="PANTHER" id="PTHR44520:SF2">
    <property type="entry name" value="RESPONSE REGULATOR RCP1"/>
    <property type="match status" value="1"/>
</dbReference>
<evidence type="ECO:0000259" key="2">
    <source>
        <dbReference type="PROSITE" id="PS50110"/>
    </source>
</evidence>
<evidence type="ECO:0000313" key="4">
    <source>
        <dbReference type="Proteomes" id="UP001610063"/>
    </source>
</evidence>
<dbReference type="InterPro" id="IPR052893">
    <property type="entry name" value="TCS_response_regulator"/>
</dbReference>
<dbReference type="Proteomes" id="UP001610063">
    <property type="component" value="Unassembled WGS sequence"/>
</dbReference>
<evidence type="ECO:0000313" key="3">
    <source>
        <dbReference type="EMBL" id="MFH6981897.1"/>
    </source>
</evidence>
<dbReference type="EMBL" id="JBIPKE010000007">
    <property type="protein sequence ID" value="MFH6981897.1"/>
    <property type="molecule type" value="Genomic_DNA"/>
</dbReference>
<gene>
    <name evidence="3" type="ORF">ACHKAR_00530</name>
</gene>
<dbReference type="Gene3D" id="3.40.50.2300">
    <property type="match status" value="1"/>
</dbReference>
<name>A0ABW7N2Q5_9BACT</name>
<keyword evidence="1" id="KW-0597">Phosphoprotein</keyword>
<dbReference type="InterPro" id="IPR001789">
    <property type="entry name" value="Sig_transdc_resp-reg_receiver"/>
</dbReference>
<dbReference type="SUPFAM" id="SSF52172">
    <property type="entry name" value="CheY-like"/>
    <property type="match status" value="1"/>
</dbReference>
<organism evidence="3 4">
    <name type="scientific">Marinoscillum luteum</name>
    <dbReference type="NCBI Taxonomy" id="861051"/>
    <lineage>
        <taxon>Bacteria</taxon>
        <taxon>Pseudomonadati</taxon>
        <taxon>Bacteroidota</taxon>
        <taxon>Cytophagia</taxon>
        <taxon>Cytophagales</taxon>
        <taxon>Reichenbachiellaceae</taxon>
        <taxon>Marinoscillum</taxon>
    </lineage>
</organism>
<dbReference type="RefSeq" id="WP_395415740.1">
    <property type="nucleotide sequence ID" value="NZ_JBIPKE010000007.1"/>
</dbReference>
<proteinExistence type="predicted"/>